<reference evidence="2" key="1">
    <citation type="submission" date="2016-12" db="EMBL/GenBank/DDBJ databases">
        <title>The genomes of Aspergillus section Nigri reveals drivers in fungal speciation.</title>
        <authorList>
            <consortium name="DOE Joint Genome Institute"/>
            <person name="Vesth T.C."/>
            <person name="Nybo J."/>
            <person name="Theobald S."/>
            <person name="Brandl J."/>
            <person name="Frisvad J.C."/>
            <person name="Nielsen K.F."/>
            <person name="Lyhne E.K."/>
            <person name="Kogle M.E."/>
            <person name="Kuo A."/>
            <person name="Riley R."/>
            <person name="Clum A."/>
            <person name="Nolan M."/>
            <person name="Lipzen A."/>
            <person name="Salamov A."/>
            <person name="Henrissat B."/>
            <person name="Wiebenga A."/>
            <person name="De Vries R.P."/>
            <person name="Grigoriev I.V."/>
            <person name="Mortensen U.H."/>
            <person name="Andersen M.R."/>
            <person name="Baker S.E."/>
        </authorList>
    </citation>
    <scope>NUCLEOTIDE SEQUENCE [LARGE SCALE GENOMIC DNA]</scope>
    <source>
        <strain evidence="2">CBS 115656</strain>
    </source>
</reference>
<feature type="compositionally biased region" description="Basic and acidic residues" evidence="1">
    <location>
        <begin position="392"/>
        <end position="402"/>
    </location>
</feature>
<gene>
    <name evidence="2" type="ORF">BO87DRAFT_394707</name>
</gene>
<organism evidence="2 3">
    <name type="scientific">Aspergillus neoniger (strain CBS 115656)</name>
    <dbReference type="NCBI Taxonomy" id="1448310"/>
    <lineage>
        <taxon>Eukaryota</taxon>
        <taxon>Fungi</taxon>
        <taxon>Dikarya</taxon>
        <taxon>Ascomycota</taxon>
        <taxon>Pezizomycotina</taxon>
        <taxon>Eurotiomycetes</taxon>
        <taxon>Eurotiomycetidae</taxon>
        <taxon>Eurotiales</taxon>
        <taxon>Aspergillaceae</taxon>
        <taxon>Aspergillus</taxon>
        <taxon>Aspergillus subgen. Circumdati</taxon>
    </lineage>
</organism>
<name>A0A318YQW6_ASPNB</name>
<sequence>MNWIGGRLRRHSSNNTGNRKQNFKRSRTAETKDSFTTSLNRKICLEGIRAREPCNNKPKHHPSQQVDHSSSLSYPAKKPRLVPTVQESSQAAQDLARIKHKLLEKANWASVAAARPLTVLFPPVEALQKFGRRRKITNDDRERLGSSVLRPKLTYRPKHRRGAESEESIQDLDIRINGQPVGAKYPGFHGPPTDATSQSMLLDQESPPTTPKPLGHEYVCENVGVRSSVGDRSWILDSSSISPLSVSSSDRGLFTRGNSIVRGSDQSVDNSTGKEQFQVTGSEPLQSADTSPKVQEVGTPIRRRFTIDDQILAEEEWMKAAYGTSLEKDGYSTAHQFSQSLLNPELSSPTANDSRRQISEQESISTSSILNHSSYGWLPETRHNIQRFISQRTDKGQLDKVPSESTLGSTSLAPLSRKPTTPPLTIFGQAVDLDGSLFATKQVEHEKQQAQHDFTCSATTFREANNYISTDNYPFETNLRRPDDFTFSPNTVKLSKPTVTPRAARIYIDQACATLSRTAGPERVFPWRHPEDRPAQEWTNRRSLYN</sequence>
<evidence type="ECO:0000313" key="2">
    <source>
        <dbReference type="EMBL" id="PYH37055.1"/>
    </source>
</evidence>
<dbReference type="RefSeq" id="XP_025482533.1">
    <property type="nucleotide sequence ID" value="XM_025625139.1"/>
</dbReference>
<feature type="region of interest" description="Disordered" evidence="1">
    <location>
        <begin position="391"/>
        <end position="423"/>
    </location>
</feature>
<keyword evidence="3" id="KW-1185">Reference proteome</keyword>
<feature type="compositionally biased region" description="Polar residues" evidence="1">
    <location>
        <begin position="63"/>
        <end position="73"/>
    </location>
</feature>
<dbReference type="GeneID" id="37127595"/>
<feature type="region of interest" description="Disordered" evidence="1">
    <location>
        <begin position="187"/>
        <end position="216"/>
    </location>
</feature>
<feature type="region of interest" description="Disordered" evidence="1">
    <location>
        <begin position="51"/>
        <end position="76"/>
    </location>
</feature>
<dbReference type="EMBL" id="KZ821451">
    <property type="protein sequence ID" value="PYH37055.1"/>
    <property type="molecule type" value="Genomic_DNA"/>
</dbReference>
<evidence type="ECO:0000256" key="1">
    <source>
        <dbReference type="SAM" id="MobiDB-lite"/>
    </source>
</evidence>
<protein>
    <submittedName>
        <fullName evidence="2">Uncharacterized protein</fullName>
    </submittedName>
</protein>
<accession>A0A318YQW6</accession>
<feature type="compositionally biased region" description="Polar residues" evidence="1">
    <location>
        <begin position="403"/>
        <end position="413"/>
    </location>
</feature>
<dbReference type="OrthoDB" id="5426563at2759"/>
<dbReference type="Proteomes" id="UP000247647">
    <property type="component" value="Unassembled WGS sequence"/>
</dbReference>
<evidence type="ECO:0000313" key="3">
    <source>
        <dbReference type="Proteomes" id="UP000247647"/>
    </source>
</evidence>
<proteinExistence type="predicted"/>
<feature type="compositionally biased region" description="Polar residues" evidence="1">
    <location>
        <begin position="264"/>
        <end position="293"/>
    </location>
</feature>
<feature type="region of interest" description="Disordered" evidence="1">
    <location>
        <begin position="343"/>
        <end position="365"/>
    </location>
</feature>
<feature type="compositionally biased region" description="Polar residues" evidence="1">
    <location>
        <begin position="343"/>
        <end position="352"/>
    </location>
</feature>
<dbReference type="AlphaFoldDB" id="A0A318YQW6"/>
<feature type="region of interest" description="Disordered" evidence="1">
    <location>
        <begin position="256"/>
        <end position="295"/>
    </location>
</feature>
<feature type="region of interest" description="Disordered" evidence="1">
    <location>
        <begin position="1"/>
        <end position="35"/>
    </location>
</feature>
<feature type="region of interest" description="Disordered" evidence="1">
    <location>
        <begin position="139"/>
        <end position="170"/>
    </location>
</feature>